<keyword evidence="10" id="KW-1185">Reference proteome</keyword>
<dbReference type="CDD" id="cd06171">
    <property type="entry name" value="Sigma70_r4"/>
    <property type="match status" value="1"/>
</dbReference>
<evidence type="ECO:0000256" key="4">
    <source>
        <dbReference type="ARBA" id="ARBA00023125"/>
    </source>
</evidence>
<organism evidence="9 10">
    <name type="scientific">Schaalia hyovaginalis</name>
    <dbReference type="NCBI Taxonomy" id="29316"/>
    <lineage>
        <taxon>Bacteria</taxon>
        <taxon>Bacillati</taxon>
        <taxon>Actinomycetota</taxon>
        <taxon>Actinomycetes</taxon>
        <taxon>Actinomycetales</taxon>
        <taxon>Actinomycetaceae</taxon>
        <taxon>Schaalia</taxon>
    </lineage>
</organism>
<reference evidence="9" key="1">
    <citation type="submission" date="2020-08" db="EMBL/GenBank/DDBJ databases">
        <title>Sequencing the genomes of 1000 actinobacteria strains.</title>
        <authorList>
            <person name="Klenk H.-P."/>
        </authorList>
    </citation>
    <scope>NUCLEOTIDE SEQUENCE</scope>
    <source>
        <strain evidence="9">DSM 10695</strain>
    </source>
</reference>
<dbReference type="SUPFAM" id="SSF88946">
    <property type="entry name" value="Sigma2 domain of RNA polymerase sigma factors"/>
    <property type="match status" value="1"/>
</dbReference>
<evidence type="ECO:0000256" key="6">
    <source>
        <dbReference type="RuleBase" id="RU000716"/>
    </source>
</evidence>
<dbReference type="Pfam" id="PF08281">
    <property type="entry name" value="Sigma70_r4_2"/>
    <property type="match status" value="1"/>
</dbReference>
<evidence type="ECO:0000256" key="3">
    <source>
        <dbReference type="ARBA" id="ARBA00023082"/>
    </source>
</evidence>
<dbReference type="RefSeq" id="WP_184452214.1">
    <property type="nucleotide sequence ID" value="NZ_JACHMK010000001.1"/>
</dbReference>
<dbReference type="PROSITE" id="PS01063">
    <property type="entry name" value="SIGMA70_ECF"/>
    <property type="match status" value="1"/>
</dbReference>
<dbReference type="InterPro" id="IPR000838">
    <property type="entry name" value="RNA_pol_sigma70_ECF_CS"/>
</dbReference>
<dbReference type="NCBIfam" id="TIGR02937">
    <property type="entry name" value="sigma70-ECF"/>
    <property type="match status" value="1"/>
</dbReference>
<dbReference type="InterPro" id="IPR013325">
    <property type="entry name" value="RNA_pol_sigma_r2"/>
</dbReference>
<keyword evidence="3 6" id="KW-0731">Sigma factor</keyword>
<feature type="domain" description="RNA polymerase sigma factor 70 region 4 type 2" evidence="8">
    <location>
        <begin position="133"/>
        <end position="185"/>
    </location>
</feature>
<keyword evidence="4 6" id="KW-0238">DNA-binding</keyword>
<gene>
    <name evidence="9" type="ORF">HD592_000883</name>
</gene>
<dbReference type="InterPro" id="IPR039425">
    <property type="entry name" value="RNA_pol_sigma-70-like"/>
</dbReference>
<evidence type="ECO:0000259" key="8">
    <source>
        <dbReference type="Pfam" id="PF08281"/>
    </source>
</evidence>
<evidence type="ECO:0000259" key="7">
    <source>
        <dbReference type="Pfam" id="PF04542"/>
    </source>
</evidence>
<evidence type="ECO:0000256" key="2">
    <source>
        <dbReference type="ARBA" id="ARBA00023015"/>
    </source>
</evidence>
<dbReference type="GO" id="GO:0003677">
    <property type="term" value="F:DNA binding"/>
    <property type="evidence" value="ECO:0007669"/>
    <property type="project" value="UniProtKB-KW"/>
</dbReference>
<dbReference type="Gene3D" id="1.10.10.10">
    <property type="entry name" value="Winged helix-like DNA-binding domain superfamily/Winged helix DNA-binding domain"/>
    <property type="match status" value="1"/>
</dbReference>
<dbReference type="InterPro" id="IPR036388">
    <property type="entry name" value="WH-like_DNA-bd_sf"/>
</dbReference>
<dbReference type="Proteomes" id="UP000617426">
    <property type="component" value="Unassembled WGS sequence"/>
</dbReference>
<dbReference type="InterPro" id="IPR014284">
    <property type="entry name" value="RNA_pol_sigma-70_dom"/>
</dbReference>
<dbReference type="AlphaFoldDB" id="A0A923E1P2"/>
<comment type="similarity">
    <text evidence="1 6">Belongs to the sigma-70 factor family. ECF subfamily.</text>
</comment>
<dbReference type="InterPro" id="IPR013249">
    <property type="entry name" value="RNA_pol_sigma70_r4_t2"/>
</dbReference>
<dbReference type="InterPro" id="IPR013324">
    <property type="entry name" value="RNA_pol_sigma_r3/r4-like"/>
</dbReference>
<dbReference type="Pfam" id="PF04542">
    <property type="entry name" value="Sigma70_r2"/>
    <property type="match status" value="1"/>
</dbReference>
<name>A0A923E1P2_9ACTO</name>
<feature type="domain" description="RNA polymerase sigma-70 region 2" evidence="7">
    <location>
        <begin position="30"/>
        <end position="93"/>
    </location>
</feature>
<dbReference type="PANTHER" id="PTHR43133:SF59">
    <property type="entry name" value="ECF RNA POLYMERASE SIGMA FACTOR SIGR"/>
    <property type="match status" value="1"/>
</dbReference>
<evidence type="ECO:0000313" key="10">
    <source>
        <dbReference type="Proteomes" id="UP000617426"/>
    </source>
</evidence>
<accession>A0A923E1P2</accession>
<comment type="caution">
    <text evidence="9">The sequence shown here is derived from an EMBL/GenBank/DDBJ whole genome shotgun (WGS) entry which is preliminary data.</text>
</comment>
<proteinExistence type="inferred from homology"/>
<dbReference type="SUPFAM" id="SSF88659">
    <property type="entry name" value="Sigma3 and sigma4 domains of RNA polymerase sigma factors"/>
    <property type="match status" value="1"/>
</dbReference>
<keyword evidence="5 6" id="KW-0804">Transcription</keyword>
<dbReference type="GO" id="GO:0006352">
    <property type="term" value="P:DNA-templated transcription initiation"/>
    <property type="evidence" value="ECO:0007669"/>
    <property type="project" value="InterPro"/>
</dbReference>
<evidence type="ECO:0000256" key="1">
    <source>
        <dbReference type="ARBA" id="ARBA00010641"/>
    </source>
</evidence>
<evidence type="ECO:0000313" key="9">
    <source>
        <dbReference type="EMBL" id="MBB6334318.1"/>
    </source>
</evidence>
<dbReference type="EMBL" id="JACHMK010000001">
    <property type="protein sequence ID" value="MBB6334318.1"/>
    <property type="molecule type" value="Genomic_DNA"/>
</dbReference>
<keyword evidence="2 6" id="KW-0805">Transcription regulation</keyword>
<evidence type="ECO:0000256" key="5">
    <source>
        <dbReference type="ARBA" id="ARBA00023163"/>
    </source>
</evidence>
<dbReference type="GO" id="GO:0016987">
    <property type="term" value="F:sigma factor activity"/>
    <property type="evidence" value="ECO:0007669"/>
    <property type="project" value="UniProtKB-KW"/>
</dbReference>
<protein>
    <recommendedName>
        <fullName evidence="6">RNA polymerase sigma factor</fullName>
    </recommendedName>
</protein>
<sequence>MKEISQDGGASPGDGRGALRERFAREALPHARKLYAAALTMTRDPHNAEDLVQETFLRAFSRFETFEEGTNIRAWLYRILTNAFISAYRKEKRGPLIASDEGLEDWQLVEAASHDPIGLKSAEVEALARMPAEAIRSAIFSLSEDQRAVLVLADVDSLSYREIASALGIPLGTVMSRLHRARANLRRSLAGLAGEYGIGGDGDE</sequence>
<dbReference type="InterPro" id="IPR007627">
    <property type="entry name" value="RNA_pol_sigma70_r2"/>
</dbReference>
<dbReference type="GO" id="GO:0006950">
    <property type="term" value="P:response to stress"/>
    <property type="evidence" value="ECO:0007669"/>
    <property type="project" value="UniProtKB-ARBA"/>
</dbReference>
<dbReference type="Gene3D" id="1.10.1740.10">
    <property type="match status" value="1"/>
</dbReference>
<dbReference type="PANTHER" id="PTHR43133">
    <property type="entry name" value="RNA POLYMERASE ECF-TYPE SIGMA FACTO"/>
    <property type="match status" value="1"/>
</dbReference>